<evidence type="ECO:0000256" key="7">
    <source>
        <dbReference type="ARBA" id="ARBA00022989"/>
    </source>
</evidence>
<keyword evidence="11" id="KW-0449">Lipoprotein</keyword>
<keyword evidence="6 9" id="KW-0378">Hydrolase</keyword>
<keyword evidence="12" id="KW-1185">Reference proteome</keyword>
<comment type="caution">
    <text evidence="11">The sequence shown here is derived from an EMBL/GenBank/DDBJ whole genome shotgun (WGS) entry which is preliminary data.</text>
</comment>
<dbReference type="EC" id="3.4.23.36" evidence="9"/>
<comment type="similarity">
    <text evidence="1 9 10">Belongs to the peptidase A8 family.</text>
</comment>
<dbReference type="UniPathway" id="UPA00665"/>
<evidence type="ECO:0000256" key="9">
    <source>
        <dbReference type="HAMAP-Rule" id="MF_00161"/>
    </source>
</evidence>
<dbReference type="PROSITE" id="PS00855">
    <property type="entry name" value="SPASE_II"/>
    <property type="match status" value="1"/>
</dbReference>
<feature type="transmembrane region" description="Helical" evidence="9">
    <location>
        <begin position="89"/>
        <end position="106"/>
    </location>
</feature>
<dbReference type="STRING" id="1280514.AXFE_01020"/>
<dbReference type="GO" id="GO:0004190">
    <property type="term" value="F:aspartic-type endopeptidase activity"/>
    <property type="evidence" value="ECO:0007669"/>
    <property type="project" value="UniProtKB-UniRule"/>
</dbReference>
<dbReference type="GO" id="GO:0005886">
    <property type="term" value="C:plasma membrane"/>
    <property type="evidence" value="ECO:0007669"/>
    <property type="project" value="UniProtKB-SubCell"/>
</dbReference>
<evidence type="ECO:0000256" key="8">
    <source>
        <dbReference type="ARBA" id="ARBA00023136"/>
    </source>
</evidence>
<evidence type="ECO:0000313" key="11">
    <source>
        <dbReference type="EMBL" id="KJF19065.1"/>
    </source>
</evidence>
<evidence type="ECO:0000256" key="4">
    <source>
        <dbReference type="ARBA" id="ARBA00022692"/>
    </source>
</evidence>
<sequence>MTARLLRLRFLGLLVAGIWIVLDQISKTWAQSNLMGHPRFLFGHVGFELIYNSGFAFGIASGSSAIITIFGLIVSAGLIFALWRTSRRTIALGIGLVLGGALGNVVDRLFRHNGGAVIDFIHSGFWQTFNLADMGVVVGLIVIMVGSRQRQVSSSSNR</sequence>
<comment type="catalytic activity">
    <reaction evidence="9">
        <text>Release of signal peptides from bacterial membrane prolipoproteins. Hydrolyzes -Xaa-Yaa-Zaa-|-(S,diacylglyceryl)Cys-, in which Xaa is hydrophobic (preferably Leu), and Yaa (Ala or Ser) and Zaa (Gly or Ala) have small, neutral side chains.</text>
        <dbReference type="EC" id="3.4.23.36"/>
    </reaction>
</comment>
<keyword evidence="8 9" id="KW-0472">Membrane</keyword>
<dbReference type="Proteomes" id="UP000032360">
    <property type="component" value="Unassembled WGS sequence"/>
</dbReference>
<dbReference type="HAMAP" id="MF_00161">
    <property type="entry name" value="LspA"/>
    <property type="match status" value="1"/>
</dbReference>
<feature type="transmembrane region" description="Helical" evidence="9">
    <location>
        <begin position="126"/>
        <end position="146"/>
    </location>
</feature>
<dbReference type="RefSeq" id="WP_052603942.1">
    <property type="nucleotide sequence ID" value="NZ_JXYS01000001.1"/>
</dbReference>
<dbReference type="OrthoDB" id="4308908at2"/>
<accession>A0A0D8HM32</accession>
<proteinExistence type="inferred from homology"/>
<gene>
    <name evidence="9 11" type="primary">lspA</name>
    <name evidence="11" type="ORF">AXFE_01020</name>
</gene>
<dbReference type="PANTHER" id="PTHR33695">
    <property type="entry name" value="LIPOPROTEIN SIGNAL PEPTIDASE"/>
    <property type="match status" value="1"/>
</dbReference>
<comment type="caution">
    <text evidence="9">Lacks conserved residue(s) required for the propagation of feature annotation.</text>
</comment>
<keyword evidence="5 9" id="KW-0064">Aspartyl protease</keyword>
<feature type="transmembrane region" description="Helical" evidence="9">
    <location>
        <begin position="54"/>
        <end position="82"/>
    </location>
</feature>
<comment type="pathway">
    <text evidence="9">Protein modification; lipoprotein biosynthesis (signal peptide cleavage).</text>
</comment>
<keyword evidence="3 9" id="KW-0645">Protease</keyword>
<name>A0A0D8HM32_9ACTN</name>
<dbReference type="PATRIC" id="fig|1280514.3.peg.145"/>
<evidence type="ECO:0000256" key="3">
    <source>
        <dbReference type="ARBA" id="ARBA00022670"/>
    </source>
</evidence>
<dbReference type="Pfam" id="PF01252">
    <property type="entry name" value="Peptidase_A8"/>
    <property type="match status" value="1"/>
</dbReference>
<dbReference type="EMBL" id="JXYS01000001">
    <property type="protein sequence ID" value="KJF19065.1"/>
    <property type="molecule type" value="Genomic_DNA"/>
</dbReference>
<evidence type="ECO:0000256" key="6">
    <source>
        <dbReference type="ARBA" id="ARBA00022801"/>
    </source>
</evidence>
<dbReference type="AlphaFoldDB" id="A0A0D8HM32"/>
<dbReference type="PANTHER" id="PTHR33695:SF1">
    <property type="entry name" value="LIPOPROTEIN SIGNAL PEPTIDASE"/>
    <property type="match status" value="1"/>
</dbReference>
<organism evidence="11 12">
    <name type="scientific">Acidithrix ferrooxidans</name>
    <dbReference type="NCBI Taxonomy" id="1280514"/>
    <lineage>
        <taxon>Bacteria</taxon>
        <taxon>Bacillati</taxon>
        <taxon>Actinomycetota</taxon>
        <taxon>Acidimicrobiia</taxon>
        <taxon>Acidimicrobiales</taxon>
        <taxon>Acidimicrobiaceae</taxon>
        <taxon>Acidithrix</taxon>
    </lineage>
</organism>
<keyword evidence="7 9" id="KW-1133">Transmembrane helix</keyword>
<protein>
    <recommendedName>
        <fullName evidence="9">Lipoprotein signal peptidase</fullName>
        <ecNumber evidence="9">3.4.23.36</ecNumber>
    </recommendedName>
    <alternativeName>
        <fullName evidence="9">Prolipoprotein signal peptidase</fullName>
    </alternativeName>
    <alternativeName>
        <fullName evidence="9">Signal peptidase II</fullName>
        <shortName evidence="9">SPase II</shortName>
    </alternativeName>
</protein>
<evidence type="ECO:0000256" key="10">
    <source>
        <dbReference type="RuleBase" id="RU004181"/>
    </source>
</evidence>
<feature type="active site" evidence="9">
    <location>
        <position position="119"/>
    </location>
</feature>
<feature type="active site" evidence="9">
    <location>
        <position position="133"/>
    </location>
</feature>
<keyword evidence="4 9" id="KW-0812">Transmembrane</keyword>
<dbReference type="PRINTS" id="PR00781">
    <property type="entry name" value="LIPOSIGPTASE"/>
</dbReference>
<comment type="function">
    <text evidence="9">This protein specifically catalyzes the removal of signal peptides from prolipoproteins.</text>
</comment>
<dbReference type="GO" id="GO:0006508">
    <property type="term" value="P:proteolysis"/>
    <property type="evidence" value="ECO:0007669"/>
    <property type="project" value="UniProtKB-KW"/>
</dbReference>
<reference evidence="11 12" key="1">
    <citation type="submission" date="2015-01" db="EMBL/GenBank/DDBJ databases">
        <title>Draft genome of the acidophilic iron oxidizer Acidithrix ferrooxidans strain Py-F3.</title>
        <authorList>
            <person name="Poehlein A."/>
            <person name="Eisen S."/>
            <person name="Schloemann M."/>
            <person name="Johnson B.D."/>
            <person name="Daniel R."/>
            <person name="Muehling M."/>
        </authorList>
    </citation>
    <scope>NUCLEOTIDE SEQUENCE [LARGE SCALE GENOMIC DNA]</scope>
    <source>
        <strain evidence="11 12">Py-F3</strain>
    </source>
</reference>
<evidence type="ECO:0000256" key="5">
    <source>
        <dbReference type="ARBA" id="ARBA00022750"/>
    </source>
</evidence>
<evidence type="ECO:0000313" key="12">
    <source>
        <dbReference type="Proteomes" id="UP000032360"/>
    </source>
</evidence>
<keyword evidence="2 9" id="KW-1003">Cell membrane</keyword>
<dbReference type="InterPro" id="IPR001872">
    <property type="entry name" value="Peptidase_A8"/>
</dbReference>
<evidence type="ECO:0000256" key="2">
    <source>
        <dbReference type="ARBA" id="ARBA00022475"/>
    </source>
</evidence>
<evidence type="ECO:0000256" key="1">
    <source>
        <dbReference type="ARBA" id="ARBA00006139"/>
    </source>
</evidence>
<comment type="subcellular location">
    <subcellularLocation>
        <location evidence="9">Cell membrane</location>
        <topology evidence="9">Multi-pass membrane protein</topology>
    </subcellularLocation>
</comment>